<dbReference type="GO" id="GO:0005886">
    <property type="term" value="C:plasma membrane"/>
    <property type="evidence" value="ECO:0007669"/>
    <property type="project" value="UniProtKB-SubCell"/>
</dbReference>
<feature type="transmembrane region" description="Helical" evidence="6">
    <location>
        <begin position="400"/>
        <end position="421"/>
    </location>
</feature>
<feature type="domain" description="Major facilitator superfamily (MFS) profile" evidence="7">
    <location>
        <begin position="54"/>
        <end position="453"/>
    </location>
</feature>
<keyword evidence="3 6" id="KW-1133">Transmembrane helix</keyword>
<accession>A0A5M9ZJP7</accession>
<dbReference type="InterPro" id="IPR011701">
    <property type="entry name" value="MFS"/>
</dbReference>
<dbReference type="PROSITE" id="PS50850">
    <property type="entry name" value="MFS"/>
    <property type="match status" value="1"/>
</dbReference>
<evidence type="ECO:0000256" key="1">
    <source>
        <dbReference type="ARBA" id="ARBA00004651"/>
    </source>
</evidence>
<evidence type="ECO:0000256" key="6">
    <source>
        <dbReference type="SAM" id="Phobius"/>
    </source>
</evidence>
<dbReference type="InterPro" id="IPR036259">
    <property type="entry name" value="MFS_trans_sf"/>
</dbReference>
<dbReference type="EMBL" id="RZUH01000005">
    <property type="protein sequence ID" value="KAA8827715.1"/>
    <property type="molecule type" value="Genomic_DNA"/>
</dbReference>
<dbReference type="Gene3D" id="1.20.1250.20">
    <property type="entry name" value="MFS general substrate transporter like domains"/>
    <property type="match status" value="2"/>
</dbReference>
<dbReference type="PANTHER" id="PTHR23528">
    <property type="match status" value="1"/>
</dbReference>
<feature type="transmembrane region" description="Helical" evidence="6">
    <location>
        <begin position="183"/>
        <end position="206"/>
    </location>
</feature>
<organism evidence="8 9">
    <name type="scientific">Bifidobacterium myosotis</name>
    <dbReference type="NCBI Taxonomy" id="1630166"/>
    <lineage>
        <taxon>Bacteria</taxon>
        <taxon>Bacillati</taxon>
        <taxon>Actinomycetota</taxon>
        <taxon>Actinomycetes</taxon>
        <taxon>Bifidobacteriales</taxon>
        <taxon>Bifidobacteriaceae</taxon>
        <taxon>Bifidobacterium</taxon>
    </lineage>
</organism>
<proteinExistence type="predicted"/>
<dbReference type="SUPFAM" id="SSF103473">
    <property type="entry name" value="MFS general substrate transporter"/>
    <property type="match status" value="1"/>
</dbReference>
<feature type="transmembrane region" description="Helical" evidence="6">
    <location>
        <begin position="56"/>
        <end position="76"/>
    </location>
</feature>
<dbReference type="Proteomes" id="UP000410049">
    <property type="component" value="Unassembled WGS sequence"/>
</dbReference>
<evidence type="ECO:0000256" key="5">
    <source>
        <dbReference type="SAM" id="MobiDB-lite"/>
    </source>
</evidence>
<name>A0A5M9ZJP7_9BIFI</name>
<evidence type="ECO:0000313" key="9">
    <source>
        <dbReference type="Proteomes" id="UP000410049"/>
    </source>
</evidence>
<feature type="transmembrane region" description="Helical" evidence="6">
    <location>
        <begin position="123"/>
        <end position="143"/>
    </location>
</feature>
<feature type="transmembrane region" description="Helical" evidence="6">
    <location>
        <begin position="274"/>
        <end position="295"/>
    </location>
</feature>
<feature type="transmembrane region" description="Helical" evidence="6">
    <location>
        <begin position="149"/>
        <end position="171"/>
    </location>
</feature>
<evidence type="ECO:0000259" key="7">
    <source>
        <dbReference type="PROSITE" id="PS50850"/>
    </source>
</evidence>
<evidence type="ECO:0000256" key="4">
    <source>
        <dbReference type="ARBA" id="ARBA00023136"/>
    </source>
</evidence>
<keyword evidence="2 6" id="KW-0812">Transmembrane</keyword>
<dbReference type="GO" id="GO:0022857">
    <property type="term" value="F:transmembrane transporter activity"/>
    <property type="evidence" value="ECO:0007669"/>
    <property type="project" value="InterPro"/>
</dbReference>
<dbReference type="PANTHER" id="PTHR23528:SF1">
    <property type="entry name" value="MAJOR FACILITATOR SUPERFAMILY (MFS) PROFILE DOMAIN-CONTAINING PROTEIN"/>
    <property type="match status" value="1"/>
</dbReference>
<feature type="region of interest" description="Disordered" evidence="5">
    <location>
        <begin position="1"/>
        <end position="46"/>
    </location>
</feature>
<evidence type="ECO:0000313" key="8">
    <source>
        <dbReference type="EMBL" id="KAA8827715.1"/>
    </source>
</evidence>
<dbReference type="Pfam" id="PF07690">
    <property type="entry name" value="MFS_1"/>
    <property type="match status" value="1"/>
</dbReference>
<reference evidence="8 9" key="1">
    <citation type="journal article" date="2019" name="Syst. Appl. Microbiol.">
        <title>Characterization of Bifidobacterium species in feaces of the Egyptian fruit bat: Description of B. vespertilionis sp. nov. and B. rousetti sp. nov.</title>
        <authorList>
            <person name="Modesto M."/>
            <person name="Satti M."/>
            <person name="Watanabe K."/>
            <person name="Puglisi E."/>
            <person name="Morelli L."/>
            <person name="Huang C.-H."/>
            <person name="Liou J.-S."/>
            <person name="Miyashita M."/>
            <person name="Tamura T."/>
            <person name="Saito S."/>
            <person name="Mori K."/>
            <person name="Huang L."/>
            <person name="Sciavilla P."/>
            <person name="Sandri C."/>
            <person name="Spiezio C."/>
            <person name="Vitali F."/>
            <person name="Cavalieri D."/>
            <person name="Perpetuini G."/>
            <person name="Tofalo R."/>
            <person name="Bonetti A."/>
            <person name="Arita M."/>
            <person name="Mattarelli P."/>
        </authorList>
    </citation>
    <scope>NUCLEOTIDE SEQUENCE [LARGE SCALE GENOMIC DNA]</scope>
    <source>
        <strain evidence="8 9">RST17</strain>
    </source>
</reference>
<dbReference type="InterPro" id="IPR020846">
    <property type="entry name" value="MFS_dom"/>
</dbReference>
<feature type="transmembrane region" description="Helical" evidence="6">
    <location>
        <begin position="365"/>
        <end position="388"/>
    </location>
</feature>
<comment type="caution">
    <text evidence="8">The sequence shown here is derived from an EMBL/GenBank/DDBJ whole genome shotgun (WGS) entry which is preliminary data.</text>
</comment>
<sequence length="456" mass="49404">MKRLQHKDVSTMNQTPSIAGMSADRTSGDSIGRSDRTPTGRTHAGRTPKLDYAQTFSIGFGFLAISAAWALYNAYVPIKLKDLMLPTAVVGMIMGIDNFCGFTIQPLFGILSDKVRTRWGRRLPFALISIPLGALFLVLISLAPNVPLTVAAIVAYALVMATSRAPIVALMPDVTDSRLRSKANGIINFMGSIGNVVALAGGSLLYKRFGMSAAFVAGALVMVTAITALMHLVREHEEFVTKPGEKARLPFVSWTEFRNAVAPRLELDREGRRSLALILLVLFLYTMGGNAVETYFTLYATHDLGMEAAVAGGNLVWYAVGMFAFAIPAGIIGSRFGRKVTMSAGLVLSAVLFAPMPWLGRPFMVPYLAFVFGVFWILVIVNALPWITELGGLEHTGAMTSYYYLATSFGAAISPTIFGLIQQATGSYRWMFIYAVVLFALALSCMPFITRGEAAD</sequence>
<keyword evidence="4 6" id="KW-0472">Membrane</keyword>
<feature type="transmembrane region" description="Helical" evidence="6">
    <location>
        <begin position="88"/>
        <end position="111"/>
    </location>
</feature>
<feature type="transmembrane region" description="Helical" evidence="6">
    <location>
        <begin position="315"/>
        <end position="333"/>
    </location>
</feature>
<protein>
    <submittedName>
        <fullName evidence="8">MFS transporter</fullName>
    </submittedName>
</protein>
<dbReference type="AlphaFoldDB" id="A0A5M9ZJP7"/>
<gene>
    <name evidence="8" type="ORF">EMO91_07700</name>
</gene>
<feature type="transmembrane region" description="Helical" evidence="6">
    <location>
        <begin position="212"/>
        <end position="233"/>
    </location>
</feature>
<comment type="subcellular location">
    <subcellularLocation>
        <location evidence="1">Cell membrane</location>
        <topology evidence="1">Multi-pass membrane protein</topology>
    </subcellularLocation>
</comment>
<evidence type="ECO:0000256" key="3">
    <source>
        <dbReference type="ARBA" id="ARBA00022989"/>
    </source>
</evidence>
<feature type="transmembrane region" description="Helical" evidence="6">
    <location>
        <begin position="427"/>
        <end position="449"/>
    </location>
</feature>
<evidence type="ECO:0000256" key="2">
    <source>
        <dbReference type="ARBA" id="ARBA00022692"/>
    </source>
</evidence>